<evidence type="ECO:0000256" key="8">
    <source>
        <dbReference type="ARBA" id="ARBA00023235"/>
    </source>
</evidence>
<evidence type="ECO:0000256" key="9">
    <source>
        <dbReference type="ARBA" id="ARBA00029986"/>
    </source>
</evidence>
<dbReference type="PANTHER" id="PTHR30560">
    <property type="entry name" value="TRIGGER FACTOR CHAPERONE AND PEPTIDYL-PROLYL CIS/TRANS ISOMERASE"/>
    <property type="match status" value="1"/>
</dbReference>
<proteinExistence type="inferred from homology"/>
<dbReference type="GO" id="GO:0044183">
    <property type="term" value="F:protein folding chaperone"/>
    <property type="evidence" value="ECO:0007669"/>
    <property type="project" value="TreeGrafter"/>
</dbReference>
<dbReference type="InterPro" id="IPR008880">
    <property type="entry name" value="Trigger_fac_C"/>
</dbReference>
<dbReference type="EC" id="5.2.1.8" evidence="3 10"/>
<dbReference type="NCBIfam" id="TIGR00115">
    <property type="entry name" value="tig"/>
    <property type="match status" value="1"/>
</dbReference>
<reference evidence="13" key="2">
    <citation type="submission" date="2021-09" db="EMBL/GenBank/DDBJ databases">
        <authorList>
            <person name="Gilroy R."/>
        </authorList>
    </citation>
    <scope>NUCLEOTIDE SEQUENCE</scope>
    <source>
        <strain evidence="13">ChiGjej2B2-19336</strain>
    </source>
</reference>
<dbReference type="GO" id="GO:0005737">
    <property type="term" value="C:cytoplasm"/>
    <property type="evidence" value="ECO:0007669"/>
    <property type="project" value="UniProtKB-SubCell"/>
</dbReference>
<dbReference type="Gene3D" id="3.30.70.1050">
    <property type="entry name" value="Trigger factor ribosome-binding domain"/>
    <property type="match status" value="1"/>
</dbReference>
<dbReference type="AlphaFoldDB" id="A0A921AUZ0"/>
<keyword evidence="5 10" id="KW-0963">Cytoplasm</keyword>
<dbReference type="Pfam" id="PF05697">
    <property type="entry name" value="Trigger_N"/>
    <property type="match status" value="1"/>
</dbReference>
<comment type="subcellular location">
    <subcellularLocation>
        <location evidence="10">Cytoplasm</location>
    </subcellularLocation>
    <text evidence="10">About half TF is bound to the ribosome near the polypeptide exit tunnel while the other half is free in the cytoplasm.</text>
</comment>
<dbReference type="PANTHER" id="PTHR30560:SF3">
    <property type="entry name" value="TRIGGER FACTOR-LIKE PROTEIN TIG, CHLOROPLASTIC"/>
    <property type="match status" value="1"/>
</dbReference>
<reference evidence="13" key="1">
    <citation type="journal article" date="2021" name="PeerJ">
        <title>Extensive microbial diversity within the chicken gut microbiome revealed by metagenomics and culture.</title>
        <authorList>
            <person name="Gilroy R."/>
            <person name="Ravi A."/>
            <person name="Getino M."/>
            <person name="Pursley I."/>
            <person name="Horton D.L."/>
            <person name="Alikhan N.F."/>
            <person name="Baker D."/>
            <person name="Gharbi K."/>
            <person name="Hall N."/>
            <person name="Watson M."/>
            <person name="Adriaenssens E.M."/>
            <person name="Foster-Nyarko E."/>
            <person name="Jarju S."/>
            <person name="Secka A."/>
            <person name="Antonio M."/>
            <person name="Oren A."/>
            <person name="Chaudhuri R.R."/>
            <person name="La Ragione R."/>
            <person name="Hildebrand F."/>
            <person name="Pallen M.J."/>
        </authorList>
    </citation>
    <scope>NUCLEOTIDE SEQUENCE</scope>
    <source>
        <strain evidence="13">ChiGjej2B2-19336</strain>
    </source>
</reference>
<evidence type="ECO:0000256" key="10">
    <source>
        <dbReference type="HAMAP-Rule" id="MF_00303"/>
    </source>
</evidence>
<dbReference type="PIRSF" id="PIRSF003095">
    <property type="entry name" value="Trigger_factor"/>
    <property type="match status" value="1"/>
</dbReference>
<dbReference type="SUPFAM" id="SSF54534">
    <property type="entry name" value="FKBP-like"/>
    <property type="match status" value="1"/>
</dbReference>
<evidence type="ECO:0000256" key="5">
    <source>
        <dbReference type="ARBA" id="ARBA00022490"/>
    </source>
</evidence>
<dbReference type="InterPro" id="IPR036611">
    <property type="entry name" value="Trigger_fac_ribosome-bd_sf"/>
</dbReference>
<evidence type="ECO:0000259" key="12">
    <source>
        <dbReference type="Pfam" id="PF05698"/>
    </source>
</evidence>
<dbReference type="GO" id="GO:0043022">
    <property type="term" value="F:ribosome binding"/>
    <property type="evidence" value="ECO:0007669"/>
    <property type="project" value="TreeGrafter"/>
</dbReference>
<comment type="function">
    <text evidence="10">Involved in protein export. Acts as a chaperone by maintaining the newly synthesized protein in an open conformation. Functions as a peptidyl-prolyl cis-trans isomerase.</text>
</comment>
<dbReference type="Gene3D" id="3.10.50.40">
    <property type="match status" value="1"/>
</dbReference>
<dbReference type="RefSeq" id="WP_304120512.1">
    <property type="nucleotide sequence ID" value="NZ_DYZA01000028.1"/>
</dbReference>
<keyword evidence="10" id="KW-0131">Cell cycle</keyword>
<dbReference type="InterPro" id="IPR027304">
    <property type="entry name" value="Trigger_fact/SurA_dom_sf"/>
</dbReference>
<comment type="catalytic activity">
    <reaction evidence="1 10">
        <text>[protein]-peptidylproline (omega=180) = [protein]-peptidylproline (omega=0)</text>
        <dbReference type="Rhea" id="RHEA:16237"/>
        <dbReference type="Rhea" id="RHEA-COMP:10747"/>
        <dbReference type="Rhea" id="RHEA-COMP:10748"/>
        <dbReference type="ChEBI" id="CHEBI:83833"/>
        <dbReference type="ChEBI" id="CHEBI:83834"/>
        <dbReference type="EC" id="5.2.1.8"/>
    </reaction>
</comment>
<keyword evidence="7 10" id="KW-0143">Chaperone</keyword>
<dbReference type="Proteomes" id="UP000698963">
    <property type="component" value="Unassembled WGS sequence"/>
</dbReference>
<dbReference type="GO" id="GO:0015031">
    <property type="term" value="P:protein transport"/>
    <property type="evidence" value="ECO:0007669"/>
    <property type="project" value="UniProtKB-UniRule"/>
</dbReference>
<evidence type="ECO:0000256" key="2">
    <source>
        <dbReference type="ARBA" id="ARBA00005464"/>
    </source>
</evidence>
<comment type="domain">
    <text evidence="10">Consists of 3 domains; the N-terminus binds the ribosome, the middle domain has PPIase activity, while the C-terminus has intrinsic chaperone activity on its own.</text>
</comment>
<comment type="caution">
    <text evidence="13">The sequence shown here is derived from an EMBL/GenBank/DDBJ whole genome shotgun (WGS) entry which is preliminary data.</text>
</comment>
<dbReference type="InterPro" id="IPR008881">
    <property type="entry name" value="Trigger_fac_ribosome-bd_bac"/>
</dbReference>
<evidence type="ECO:0000313" key="13">
    <source>
        <dbReference type="EMBL" id="HJD96292.1"/>
    </source>
</evidence>
<evidence type="ECO:0000313" key="14">
    <source>
        <dbReference type="Proteomes" id="UP000698963"/>
    </source>
</evidence>
<dbReference type="GO" id="GO:0043335">
    <property type="term" value="P:protein unfolding"/>
    <property type="evidence" value="ECO:0007669"/>
    <property type="project" value="TreeGrafter"/>
</dbReference>
<keyword evidence="8 10" id="KW-0413">Isomerase</keyword>
<sequence>MAHSIEVVSPVSRKISVTVPAEEVNAALNAAAREVGASVTLPGFRKGKAPVSVIEKRFAGEVLSRASETLVERRVADILKEEDLKPLSRLDYNGDQIVRGKDFSFSFSFETLPDGIRLPEDLSALSVEMDSSEATEEEIDAFTKRLLKSTASLEEVKEVRLPENGDIVTIDVDGEVDGKSVPGMKVENYSIQLSEPAEGKELSELDKIIRGLHAGEEGTGTMVCPEDHIDESLRGKTVNLTVKLNKISREILPELDDDYAKKLGFSDLAPLKKMLADQASHNKISAARSAAEQKLIASVLEGQDFPLPEAVVKNQQVEYENEIRDYLGQQGLDKAAIDDSIKNMEGEIRTRGEERARVQVFLTALARREKLEVSAQEVDMQIMQMAREYKQDFRKLREALYQNGAVNDIQDRMLNGKAMNLMFDKAQKVAPAEAKAE</sequence>
<evidence type="ECO:0000256" key="6">
    <source>
        <dbReference type="ARBA" id="ARBA00023110"/>
    </source>
</evidence>
<evidence type="ECO:0000259" key="11">
    <source>
        <dbReference type="Pfam" id="PF05697"/>
    </source>
</evidence>
<dbReference type="GO" id="GO:0051301">
    <property type="term" value="P:cell division"/>
    <property type="evidence" value="ECO:0007669"/>
    <property type="project" value="UniProtKB-KW"/>
</dbReference>
<organism evidence="13 14">
    <name type="scientific">Mailhella massiliensis</name>
    <dbReference type="NCBI Taxonomy" id="1903261"/>
    <lineage>
        <taxon>Bacteria</taxon>
        <taxon>Pseudomonadati</taxon>
        <taxon>Thermodesulfobacteriota</taxon>
        <taxon>Desulfovibrionia</taxon>
        <taxon>Desulfovibrionales</taxon>
        <taxon>Desulfovibrionaceae</taxon>
        <taxon>Mailhella</taxon>
    </lineage>
</organism>
<dbReference type="GO" id="GO:0003755">
    <property type="term" value="F:peptidyl-prolyl cis-trans isomerase activity"/>
    <property type="evidence" value="ECO:0007669"/>
    <property type="project" value="UniProtKB-UniRule"/>
</dbReference>
<evidence type="ECO:0000256" key="1">
    <source>
        <dbReference type="ARBA" id="ARBA00000971"/>
    </source>
</evidence>
<keyword evidence="10" id="KW-0132">Cell division</keyword>
<accession>A0A921AUZ0</accession>
<dbReference type="SUPFAM" id="SSF109998">
    <property type="entry name" value="Triger factor/SurA peptide-binding domain-like"/>
    <property type="match status" value="1"/>
</dbReference>
<dbReference type="InterPro" id="IPR005215">
    <property type="entry name" value="Trig_fac"/>
</dbReference>
<gene>
    <name evidence="10 13" type="primary">tig</name>
    <name evidence="13" type="ORF">K8W16_01415</name>
</gene>
<comment type="similarity">
    <text evidence="2 10">Belongs to the FKBP-type PPIase family. Tig subfamily.</text>
</comment>
<dbReference type="SUPFAM" id="SSF102735">
    <property type="entry name" value="Trigger factor ribosome-binding domain"/>
    <property type="match status" value="1"/>
</dbReference>
<dbReference type="Gene3D" id="1.10.3120.10">
    <property type="entry name" value="Trigger factor, C-terminal domain"/>
    <property type="match status" value="1"/>
</dbReference>
<feature type="domain" description="Trigger factor ribosome-binding bacterial" evidence="11">
    <location>
        <begin position="1"/>
        <end position="145"/>
    </location>
</feature>
<dbReference type="InterPro" id="IPR046357">
    <property type="entry name" value="PPIase_dom_sf"/>
</dbReference>
<protein>
    <recommendedName>
        <fullName evidence="4 10">Trigger factor</fullName>
        <shortName evidence="10">TF</shortName>
        <ecNumber evidence="3 10">5.2.1.8</ecNumber>
    </recommendedName>
    <alternativeName>
        <fullName evidence="9 10">PPIase</fullName>
    </alternativeName>
</protein>
<feature type="domain" description="Trigger factor C-terminal" evidence="12">
    <location>
        <begin position="268"/>
        <end position="423"/>
    </location>
</feature>
<dbReference type="HAMAP" id="MF_00303">
    <property type="entry name" value="Trigger_factor_Tig"/>
    <property type="match status" value="1"/>
</dbReference>
<dbReference type="GO" id="GO:0051083">
    <property type="term" value="P:'de novo' cotranslational protein folding"/>
    <property type="evidence" value="ECO:0007669"/>
    <property type="project" value="TreeGrafter"/>
</dbReference>
<keyword evidence="6 10" id="KW-0697">Rotamase</keyword>
<evidence type="ECO:0000256" key="7">
    <source>
        <dbReference type="ARBA" id="ARBA00023186"/>
    </source>
</evidence>
<dbReference type="InterPro" id="IPR037041">
    <property type="entry name" value="Trigger_fac_C_sf"/>
</dbReference>
<dbReference type="Pfam" id="PF05698">
    <property type="entry name" value="Trigger_C"/>
    <property type="match status" value="1"/>
</dbReference>
<evidence type="ECO:0000256" key="3">
    <source>
        <dbReference type="ARBA" id="ARBA00013194"/>
    </source>
</evidence>
<dbReference type="EMBL" id="DYZA01000028">
    <property type="protein sequence ID" value="HJD96292.1"/>
    <property type="molecule type" value="Genomic_DNA"/>
</dbReference>
<name>A0A921AUZ0_9BACT</name>
<evidence type="ECO:0000256" key="4">
    <source>
        <dbReference type="ARBA" id="ARBA00016902"/>
    </source>
</evidence>